<dbReference type="Proteomes" id="UP000006320">
    <property type="component" value="Unassembled WGS sequence"/>
</dbReference>
<dbReference type="InterPro" id="IPR028913">
    <property type="entry name" value="Tox-MPTase3_dom"/>
</dbReference>
<dbReference type="AlphaFoldDB" id="A0AAV3UU28"/>
<accession>A0AAV3UU28</accession>
<evidence type="ECO:0000313" key="3">
    <source>
        <dbReference type="Proteomes" id="UP000006320"/>
    </source>
</evidence>
<evidence type="ECO:0000313" key="2">
    <source>
        <dbReference type="EMBL" id="GAC08499.1"/>
    </source>
</evidence>
<sequence length="309" mass="35711">MPRMLTQDIFSFPRLAFFVRQHLRNRLSNNNKKWSAFRKFGDFSTLEALVAVGWELDSPLLLVESLGVGINGRFSRSKPNHIYLEREIAQRFEADYALSDAQLLVESTILHEIVHWGDHKDGWHKRPEAGVSFEIEAYGKNIMRYWGHGEDTEQCDSESLYDDDQRIQPIFRGIRNHNPGNIVVTGDRWKGLAEVAHMNEEQKKERRFCVFIAPEWGLRAIFILLRNYQTKGCKTLFDYISRWAPASDGNHTYGYANFCAVRLRIKTSDILNVQDIAVQTAMVKAIVAFENGNYAYPNTIIEKAYELSL</sequence>
<protein>
    <recommendedName>
        <fullName evidence="1">Tox-MPTase3 domain-containing protein</fullName>
    </recommendedName>
</protein>
<gene>
    <name evidence="2" type="ORF">GCHA_0536</name>
</gene>
<organism evidence="2 3">
    <name type="scientific">Paraglaciecola chathamensis S18K6</name>
    <dbReference type="NCBI Taxonomy" id="1127672"/>
    <lineage>
        <taxon>Bacteria</taxon>
        <taxon>Pseudomonadati</taxon>
        <taxon>Pseudomonadota</taxon>
        <taxon>Gammaproteobacteria</taxon>
        <taxon>Alteromonadales</taxon>
        <taxon>Alteromonadaceae</taxon>
        <taxon>Paraglaciecola</taxon>
    </lineage>
</organism>
<dbReference type="EMBL" id="BAEM01000007">
    <property type="protein sequence ID" value="GAC08499.1"/>
    <property type="molecule type" value="Genomic_DNA"/>
</dbReference>
<proteinExistence type="predicted"/>
<evidence type="ECO:0000259" key="1">
    <source>
        <dbReference type="Pfam" id="PF15639"/>
    </source>
</evidence>
<dbReference type="Pfam" id="PF15639">
    <property type="entry name" value="Tox-MPTase3"/>
    <property type="match status" value="1"/>
</dbReference>
<name>A0AAV3UU28_9ALTE</name>
<dbReference type="RefSeq" id="WP_007984695.1">
    <property type="nucleotide sequence ID" value="NZ_BAEM01000007.1"/>
</dbReference>
<reference evidence="2 3" key="1">
    <citation type="journal article" date="2017" name="Antonie Van Leeuwenhoek">
        <title>Rhizobium rhizosphaerae sp. nov., a novel species isolated from rice rhizosphere.</title>
        <authorList>
            <person name="Zhao J.J."/>
            <person name="Zhang J."/>
            <person name="Zhang R.J."/>
            <person name="Zhang C.W."/>
            <person name="Yin H.Q."/>
            <person name="Zhang X.X."/>
        </authorList>
    </citation>
    <scope>NUCLEOTIDE SEQUENCE [LARGE SCALE GENOMIC DNA]</scope>
    <source>
        <strain evidence="2 3">S18K6</strain>
    </source>
</reference>
<feature type="domain" description="Tox-MPTase3" evidence="1">
    <location>
        <begin position="12"/>
        <end position="139"/>
    </location>
</feature>
<comment type="caution">
    <text evidence="2">The sequence shown here is derived from an EMBL/GenBank/DDBJ whole genome shotgun (WGS) entry which is preliminary data.</text>
</comment>